<feature type="domain" description="Beta-ketoacyl-[acyl-carrier-protein] synthase III C-terminal" evidence="4">
    <location>
        <begin position="245"/>
        <end position="334"/>
    </location>
</feature>
<evidence type="ECO:0000313" key="7">
    <source>
        <dbReference type="Proteomes" id="UP000252914"/>
    </source>
</evidence>
<protein>
    <submittedName>
        <fullName evidence="6">3-oxoacyl-ACP synthase</fullName>
    </submittedName>
</protein>
<dbReference type="GO" id="GO:0004315">
    <property type="term" value="F:3-oxoacyl-[acyl-carrier-protein] synthase activity"/>
    <property type="evidence" value="ECO:0007669"/>
    <property type="project" value="InterPro"/>
</dbReference>
<dbReference type="InterPro" id="IPR013747">
    <property type="entry name" value="ACP_syn_III_C"/>
</dbReference>
<evidence type="ECO:0000313" key="6">
    <source>
        <dbReference type="EMBL" id="RCG19768.1"/>
    </source>
</evidence>
<keyword evidence="3" id="KW-0012">Acyltransferase</keyword>
<dbReference type="RefSeq" id="WP_114024023.1">
    <property type="nucleotide sequence ID" value="NZ_JBEYTF010000018.1"/>
</dbReference>
<keyword evidence="1" id="KW-0963">Cytoplasm</keyword>
<organism evidence="6 7">
    <name type="scientific">Streptomyces diacarni</name>
    <dbReference type="NCBI Taxonomy" id="2800381"/>
    <lineage>
        <taxon>Bacteria</taxon>
        <taxon>Bacillati</taxon>
        <taxon>Actinomycetota</taxon>
        <taxon>Actinomycetes</taxon>
        <taxon>Kitasatosporales</taxon>
        <taxon>Streptomycetaceae</taxon>
        <taxon>Streptomyces</taxon>
    </lineage>
</organism>
<feature type="domain" description="Beta-ketoacyl-[acyl-carrier-protein] synthase III N-terminal" evidence="5">
    <location>
        <begin position="114"/>
        <end position="188"/>
    </location>
</feature>
<accession>A0A367ENU8</accession>
<keyword evidence="7" id="KW-1185">Reference proteome</keyword>
<dbReference type="Pfam" id="PF08541">
    <property type="entry name" value="ACP_syn_III_C"/>
    <property type="match status" value="1"/>
</dbReference>
<evidence type="ECO:0000259" key="4">
    <source>
        <dbReference type="Pfam" id="PF08541"/>
    </source>
</evidence>
<evidence type="ECO:0000256" key="3">
    <source>
        <dbReference type="ARBA" id="ARBA00023315"/>
    </source>
</evidence>
<dbReference type="Proteomes" id="UP000252914">
    <property type="component" value="Unassembled WGS sequence"/>
</dbReference>
<dbReference type="GO" id="GO:0006633">
    <property type="term" value="P:fatty acid biosynthetic process"/>
    <property type="evidence" value="ECO:0007669"/>
    <property type="project" value="InterPro"/>
</dbReference>
<gene>
    <name evidence="6" type="ORF">DTL70_23940</name>
</gene>
<evidence type="ECO:0000256" key="2">
    <source>
        <dbReference type="ARBA" id="ARBA00022679"/>
    </source>
</evidence>
<dbReference type="PANTHER" id="PTHR34069">
    <property type="entry name" value="3-OXOACYL-[ACYL-CARRIER-PROTEIN] SYNTHASE 3"/>
    <property type="match status" value="1"/>
</dbReference>
<dbReference type="Pfam" id="PF08545">
    <property type="entry name" value="ACP_syn_III"/>
    <property type="match status" value="1"/>
</dbReference>
<dbReference type="EMBL" id="QOIN01000048">
    <property type="protein sequence ID" value="RCG19768.1"/>
    <property type="molecule type" value="Genomic_DNA"/>
</dbReference>
<evidence type="ECO:0000256" key="1">
    <source>
        <dbReference type="ARBA" id="ARBA00022490"/>
    </source>
</evidence>
<comment type="caution">
    <text evidence="6">The sequence shown here is derived from an EMBL/GenBank/DDBJ whole genome shotgun (WGS) entry which is preliminary data.</text>
</comment>
<dbReference type="AlphaFoldDB" id="A0A367ENU8"/>
<dbReference type="SUPFAM" id="SSF53901">
    <property type="entry name" value="Thiolase-like"/>
    <property type="match status" value="1"/>
</dbReference>
<keyword evidence="2" id="KW-0808">Transferase</keyword>
<dbReference type="InterPro" id="IPR016039">
    <property type="entry name" value="Thiolase-like"/>
</dbReference>
<sequence length="341" mass="36990">MRTVSLLELASYLPGEPVDTDWFRQFQEDDGEMSGHTMFKAPHHRHQVSRDETPADMMEKAGLLLRERIGKDAVEGADVVITNTLLPEVPFTGPGAEVAHRLGVSADWVLDAHNGGCASFVHLLRIARALIGSGQAESALLFNVQNSAGPVMTQSQVRRLPEAVIPGDGCSAAYVAASDASPVLGIAVANRGDYTRDCGLSLHDGRKYWEAGESQMHVGFTPDKVADIVERGNRLVPEVVGRVCAELDLKTDDIDMLITNQPNRMFLKQWQERLSIPPERHLDTFDRFGNLFGAGVPITLDHGIREGRVPDGSLLMLAGFAHAGDFAGAAAVHWRAGGARE</sequence>
<reference evidence="6 7" key="1">
    <citation type="submission" date="2018-06" db="EMBL/GenBank/DDBJ databases">
        <title>Streptomyces reniochalinae sp. nov. and Streptomyces diacarnus sp. nov. from marine sponges.</title>
        <authorList>
            <person name="Li L."/>
        </authorList>
    </citation>
    <scope>NUCLEOTIDE SEQUENCE [LARGE SCALE GENOMIC DNA]</scope>
    <source>
        <strain evidence="6 7">LHW51701</strain>
    </source>
</reference>
<name>A0A367ENU8_9ACTN</name>
<dbReference type="Gene3D" id="3.40.47.10">
    <property type="match status" value="2"/>
</dbReference>
<dbReference type="InterPro" id="IPR013751">
    <property type="entry name" value="ACP_syn_III_N"/>
</dbReference>
<dbReference type="PANTHER" id="PTHR34069:SF2">
    <property type="entry name" value="BETA-KETOACYL-[ACYL-CARRIER-PROTEIN] SYNTHASE III"/>
    <property type="match status" value="1"/>
</dbReference>
<dbReference type="GO" id="GO:0044550">
    <property type="term" value="P:secondary metabolite biosynthetic process"/>
    <property type="evidence" value="ECO:0007669"/>
    <property type="project" value="TreeGrafter"/>
</dbReference>
<proteinExistence type="predicted"/>
<evidence type="ECO:0000259" key="5">
    <source>
        <dbReference type="Pfam" id="PF08545"/>
    </source>
</evidence>